<proteinExistence type="predicted"/>
<reference evidence="1 2" key="1">
    <citation type="submission" date="2016-11" db="EMBL/GenBank/DDBJ databases">
        <title>Rahnella oryzae sp. nov., isolated from rice root.</title>
        <authorList>
            <person name="Zhang X.-X."/>
            <person name="Zhang J."/>
        </authorList>
    </citation>
    <scope>NUCLEOTIDE SEQUENCE [LARGE SCALE GENOMIC DNA]</scope>
    <source>
        <strain evidence="1 2">J11-6</strain>
    </source>
</reference>
<protein>
    <submittedName>
        <fullName evidence="1">Type VI secretion system-associated protein</fullName>
    </submittedName>
</protein>
<dbReference type="OrthoDB" id="9775333at2"/>
<evidence type="ECO:0000313" key="1">
    <source>
        <dbReference type="EMBL" id="OMQ25466.1"/>
    </source>
</evidence>
<dbReference type="InterPro" id="IPR010263">
    <property type="entry name" value="T6SS_TssK"/>
</dbReference>
<dbReference type="RefSeq" id="WP_076940639.1">
    <property type="nucleotide sequence ID" value="NZ_MOXD01000002.1"/>
</dbReference>
<dbReference type="Proteomes" id="UP000216021">
    <property type="component" value="Unassembled WGS sequence"/>
</dbReference>
<name>A0A1S8CNA0_9GAMM</name>
<dbReference type="NCBIfam" id="TIGR03353">
    <property type="entry name" value="VI_chp_4"/>
    <property type="match status" value="1"/>
</dbReference>
<gene>
    <name evidence="1" type="ORF">BMI79_03865</name>
</gene>
<dbReference type="PANTHER" id="PTHR35566">
    <property type="entry name" value="BLR3599 PROTEIN"/>
    <property type="match status" value="1"/>
</dbReference>
<evidence type="ECO:0000313" key="2">
    <source>
        <dbReference type="Proteomes" id="UP000216021"/>
    </source>
</evidence>
<keyword evidence="2" id="KW-1185">Reference proteome</keyword>
<dbReference type="EMBL" id="MOXD01000002">
    <property type="protein sequence ID" value="OMQ25466.1"/>
    <property type="molecule type" value="Genomic_DNA"/>
</dbReference>
<sequence>MKRVHKVVWTEGMFLRPHHFQQSENYLEHYIRSWGMAQREHYWGFISLDIDESALRLGNIALNSASGIMPDGSFFSFYGAEEAPLPIKIAEGKNIVNVMLALPVHRASSREVAFNDAPDSLARYVAYESEVEDMNTISVGSAELQFGQLRLHLIPEQELTADWCAIGVLRVLEKSADNSLKIDATYIPPMLACQENPLLNTFISDVLGLLQQRSQQLGQRLGQSGRGGISETSDFMMLQLINRYVGITHHARHCHQYHPERLFSEWLALACELMTFSPARVAGEALPVYDHDALAFSFNALMNWLRQGLSIVFEENAIQLPLIERSHGLNIATLPYANMTNEFGFVIAVNADVPMEAIRTRFPAQLKVAPVNNIRDLVQLQLPGIGLRSMPAAPRQLPYHAGYTYFELENSGELWKQMSKSSAFALHLAGEFPGLNMEFWAIRNP</sequence>
<dbReference type="PANTHER" id="PTHR35566:SF1">
    <property type="entry name" value="TYPE VI SECRETION SYSTEM BASEPLATE COMPONENT TSSK1"/>
    <property type="match status" value="1"/>
</dbReference>
<organism evidence="1 2">
    <name type="scientific">Serratia oryzae</name>
    <dbReference type="NCBI Taxonomy" id="2034155"/>
    <lineage>
        <taxon>Bacteria</taxon>
        <taxon>Pseudomonadati</taxon>
        <taxon>Pseudomonadota</taxon>
        <taxon>Gammaproteobacteria</taxon>
        <taxon>Enterobacterales</taxon>
        <taxon>Yersiniaceae</taxon>
        <taxon>Serratia</taxon>
    </lineage>
</organism>
<dbReference type="Pfam" id="PF05936">
    <property type="entry name" value="T6SS_VasE"/>
    <property type="match status" value="1"/>
</dbReference>
<accession>A0A1S8CNA0</accession>
<dbReference type="STRING" id="2034155.BMI79_03865"/>
<comment type="caution">
    <text evidence="1">The sequence shown here is derived from an EMBL/GenBank/DDBJ whole genome shotgun (WGS) entry which is preliminary data.</text>
</comment>
<dbReference type="AlphaFoldDB" id="A0A1S8CNA0"/>